<dbReference type="SMART" id="SM00516">
    <property type="entry name" value="SEC14"/>
    <property type="match status" value="1"/>
</dbReference>
<evidence type="ECO:0000259" key="1">
    <source>
        <dbReference type="PROSITE" id="PS50191"/>
    </source>
</evidence>
<dbReference type="KEGG" id="cqu:CpipJ_CPIJ011682"/>
<dbReference type="EMBL" id="DS232140">
    <property type="protein sequence ID" value="EDS35913.1"/>
    <property type="molecule type" value="Genomic_DNA"/>
</dbReference>
<dbReference type="CDD" id="cd00170">
    <property type="entry name" value="SEC14"/>
    <property type="match status" value="1"/>
</dbReference>
<sequence length="263" mass="30442">MGKLQLADVENEYKKFPDLKREDVQKIREWMEKQPHLPKISDLEIILFLHSNYHRIEPTKKSIDENYTCRTHVPEFFANRDITGTEMKTALDIVLLMIADVIQRESGAVHGYTFVLDMEGVTMGHVARLTISTIRKFLHFLQEAMPVRLKGIHLTNVVPFIDKILMLIKPFMKKELLEILHLHSKPETLYPFVQKECLIKELGGNAGSLMEIQKTFNQHMVDNRDFLIQLEKVKADESKRPGKPKDSGAIFGMEGNFKKLDID</sequence>
<dbReference type="Pfam" id="PF00650">
    <property type="entry name" value="CRAL_TRIO"/>
    <property type="match status" value="1"/>
</dbReference>
<dbReference type="SUPFAM" id="SSF46938">
    <property type="entry name" value="CRAL/TRIO N-terminal domain"/>
    <property type="match status" value="1"/>
</dbReference>
<evidence type="ECO:0000313" key="4">
    <source>
        <dbReference type="Proteomes" id="UP000002320"/>
    </source>
</evidence>
<dbReference type="AlphaFoldDB" id="B0WW81"/>
<dbReference type="GO" id="GO:1902936">
    <property type="term" value="F:phosphatidylinositol bisphosphate binding"/>
    <property type="evidence" value="ECO:0007669"/>
    <property type="project" value="TreeGrafter"/>
</dbReference>
<dbReference type="VEuPathDB" id="VectorBase:CQUJHB000622"/>
<organism>
    <name type="scientific">Culex quinquefasciatus</name>
    <name type="common">Southern house mosquito</name>
    <name type="synonym">Culex pungens</name>
    <dbReference type="NCBI Taxonomy" id="7176"/>
    <lineage>
        <taxon>Eukaryota</taxon>
        <taxon>Metazoa</taxon>
        <taxon>Ecdysozoa</taxon>
        <taxon>Arthropoda</taxon>
        <taxon>Hexapoda</taxon>
        <taxon>Insecta</taxon>
        <taxon>Pterygota</taxon>
        <taxon>Neoptera</taxon>
        <taxon>Endopterygota</taxon>
        <taxon>Diptera</taxon>
        <taxon>Nematocera</taxon>
        <taxon>Culicoidea</taxon>
        <taxon>Culicidae</taxon>
        <taxon>Culicinae</taxon>
        <taxon>Culicini</taxon>
        <taxon>Culex</taxon>
        <taxon>Culex</taxon>
    </lineage>
</organism>
<protein>
    <recommendedName>
        <fullName evidence="1">CRAL-TRIO domain-containing protein</fullName>
    </recommendedName>
</protein>
<dbReference type="PANTHER" id="PTHR10174">
    <property type="entry name" value="ALPHA-TOCOPHEROL TRANSFER PROTEIN-RELATED"/>
    <property type="match status" value="1"/>
</dbReference>
<dbReference type="PROSITE" id="PS50191">
    <property type="entry name" value="CRAL_TRIO"/>
    <property type="match status" value="1"/>
</dbReference>
<accession>B0WW81</accession>
<dbReference type="OrthoDB" id="6432525at2759"/>
<dbReference type="eggNOG" id="KOG1471">
    <property type="taxonomic scope" value="Eukaryota"/>
</dbReference>
<dbReference type="PRINTS" id="PR00180">
    <property type="entry name" value="CRETINALDHBP"/>
</dbReference>
<dbReference type="InterPro" id="IPR036273">
    <property type="entry name" value="CRAL/TRIO_N_dom_sf"/>
</dbReference>
<dbReference type="EnsemblMetazoa" id="CPIJ011682-RA">
    <property type="protein sequence ID" value="CPIJ011682-PA"/>
    <property type="gene ID" value="CPIJ011682"/>
</dbReference>
<keyword evidence="4" id="KW-1185">Reference proteome</keyword>
<dbReference type="Gene3D" id="3.40.525.10">
    <property type="entry name" value="CRAL-TRIO lipid binding domain"/>
    <property type="match status" value="1"/>
</dbReference>
<dbReference type="SUPFAM" id="SSF52087">
    <property type="entry name" value="CRAL/TRIO domain"/>
    <property type="match status" value="1"/>
</dbReference>
<dbReference type="VEuPathDB" id="VectorBase:CPIJ011682"/>
<proteinExistence type="predicted"/>
<dbReference type="InterPro" id="IPR001251">
    <property type="entry name" value="CRAL-TRIO_dom"/>
</dbReference>
<dbReference type="PANTHER" id="PTHR10174:SF213">
    <property type="entry name" value="CRAL-TRIO DOMAIN-CONTAINING PROTEIN"/>
    <property type="match status" value="1"/>
</dbReference>
<dbReference type="InterPro" id="IPR036865">
    <property type="entry name" value="CRAL-TRIO_dom_sf"/>
</dbReference>
<dbReference type="OMA" id="ECFADRD"/>
<dbReference type="GO" id="GO:0016020">
    <property type="term" value="C:membrane"/>
    <property type="evidence" value="ECO:0007669"/>
    <property type="project" value="TreeGrafter"/>
</dbReference>
<feature type="domain" description="CRAL-TRIO" evidence="1">
    <location>
        <begin position="91"/>
        <end position="210"/>
    </location>
</feature>
<dbReference type="Proteomes" id="UP000002320">
    <property type="component" value="Unassembled WGS sequence"/>
</dbReference>
<evidence type="ECO:0000313" key="3">
    <source>
        <dbReference type="EnsemblMetazoa" id="CPIJ011682-PA"/>
    </source>
</evidence>
<dbReference type="InParanoid" id="B0WW81"/>
<dbReference type="HOGENOM" id="CLU_046597_3_0_1"/>
<evidence type="ECO:0000313" key="2">
    <source>
        <dbReference type="EMBL" id="EDS35913.1"/>
    </source>
</evidence>
<reference evidence="3" key="2">
    <citation type="submission" date="2020-05" db="UniProtKB">
        <authorList>
            <consortium name="EnsemblMetazoa"/>
        </authorList>
    </citation>
    <scope>IDENTIFICATION</scope>
    <source>
        <strain evidence="3">JHB</strain>
    </source>
</reference>
<gene>
    <name evidence="3" type="primary">6044092</name>
    <name evidence="2" type="ORF">CpipJ_CPIJ011682</name>
</gene>
<reference evidence="2" key="1">
    <citation type="submission" date="2007-03" db="EMBL/GenBank/DDBJ databases">
        <title>Annotation of Culex pipiens quinquefasciatus.</title>
        <authorList>
            <consortium name="The Broad Institute Genome Sequencing Platform"/>
            <person name="Atkinson P.W."/>
            <person name="Hemingway J."/>
            <person name="Christensen B.M."/>
            <person name="Higgs S."/>
            <person name="Kodira C."/>
            <person name="Hannick L."/>
            <person name="Megy K."/>
            <person name="O'Leary S."/>
            <person name="Pearson M."/>
            <person name="Haas B.J."/>
            <person name="Mauceli E."/>
            <person name="Wortman J.R."/>
            <person name="Lee N.H."/>
            <person name="Guigo R."/>
            <person name="Stanke M."/>
            <person name="Alvarado L."/>
            <person name="Amedeo P."/>
            <person name="Antoine C.H."/>
            <person name="Arensburger P."/>
            <person name="Bidwell S.L."/>
            <person name="Crawford M."/>
            <person name="Camaro F."/>
            <person name="Devon K."/>
            <person name="Engels R."/>
            <person name="Hammond M."/>
            <person name="Howarth C."/>
            <person name="Koehrsen M."/>
            <person name="Lawson D."/>
            <person name="Montgomery P."/>
            <person name="Nene V."/>
            <person name="Nusbaum C."/>
            <person name="Puiu D."/>
            <person name="Romero-Severson J."/>
            <person name="Severson D.W."/>
            <person name="Shumway M."/>
            <person name="Sisk P."/>
            <person name="Stolte C."/>
            <person name="Zeng Q."/>
            <person name="Eisenstadt E."/>
            <person name="Fraser-Liggett C."/>
            <person name="Strausberg R."/>
            <person name="Galagan J."/>
            <person name="Birren B."/>
            <person name="Collins F.H."/>
        </authorList>
    </citation>
    <scope>NUCLEOTIDE SEQUENCE [LARGE SCALE GENOMIC DNA]</scope>
    <source>
        <strain evidence="2">JHB</strain>
    </source>
</reference>
<name>B0WW81_CULQU</name>